<dbReference type="Gene3D" id="2.60.40.10">
    <property type="entry name" value="Immunoglobulins"/>
    <property type="match status" value="1"/>
</dbReference>
<dbReference type="KEGG" id="noy:EXE57_08060"/>
<reference evidence="7 8" key="1">
    <citation type="submission" date="2019-03" db="EMBL/GenBank/DDBJ databases">
        <title>Three New Species of Nocardioides, Nocardioides euryhalodurans sp. nov., Nocardioides seonyuensis sp. nov. and Nocardioides eburneoflavus sp. nov., Iolated from Soil.</title>
        <authorList>
            <person name="Roh S.G."/>
            <person name="Lee C."/>
            <person name="Kim M.-K."/>
            <person name="Kim S.B."/>
        </authorList>
    </citation>
    <scope>NUCLEOTIDE SEQUENCE [LARGE SCALE GENOMIC DNA]</scope>
    <source>
        <strain evidence="7 8">MMS17-SY117</strain>
    </source>
</reference>
<protein>
    <submittedName>
        <fullName evidence="7">Xylan 1,4-beta-xylosidase</fullName>
    </submittedName>
</protein>
<dbReference type="RefSeq" id="WP_135076144.1">
    <property type="nucleotide sequence ID" value="NZ_CP038267.1"/>
</dbReference>
<dbReference type="Pfam" id="PF01229">
    <property type="entry name" value="Glyco_hydro_39"/>
    <property type="match status" value="1"/>
</dbReference>
<gene>
    <name evidence="7" type="ORF">EXE57_08060</name>
</gene>
<dbReference type="AlphaFoldDB" id="A0A4P7GKD8"/>
<dbReference type="Gene3D" id="2.60.40.1500">
    <property type="entry name" value="Glycosyl hydrolase domain, family 39"/>
    <property type="match status" value="1"/>
</dbReference>
<sequence>MTTDARTDWENRIGLRSGSTDDPAFGGSAPRLDPPEGLVAEAGGSQVTLHWSPVDGAIGYQVHVATSADGPFEPLDHAGRDVLAVPHPPYVDTTCAPGEERFYAVSSLSDVHVEGPLSAPVSCAAVAEAGAVSVTVAAGQELGELARPWRPMIGSEHLSHAVSPDTTGGRVIGEELSAALRAAHVELGVSHVRAHGILCDDLAVYREVDGEPVHDFTGVDRVYDHIRSLGLFPVVELSFMPHDLAADPTVTVFDYDAIVSPPKDWERWYELIRDLTQHLVDRYGDEVVEQWSFEVWNEANLEVFWSGTPSDYLKLYDVTAAAVRAVDERLVVGGPSSAAAGWVEELLAHAEESGAPVDFVSTHTYGSPPLDFRPMLERHGRAGTPIWWTEWGVTPTHFNEVSDAVFSGVFLARGMLSAMDRIESLSYWVVSDHFEELGRPPALLHGGFGLRTVGELRKPRWWALALLERLGSTRLAVSYDGDGAGSLVEAVAARGAADEVSVMLWNLTLDQTKAAGSDALAREVSVEVTGLAPGASYDLTHVRVDENHSNVASVWGGLREDGQDWPTEEQWQVLRDADRLEELEPARTVTASDEGVVVVETVLPMPSMSQVVLTPR</sequence>
<accession>A0A4P7GKD8</accession>
<evidence type="ECO:0000259" key="6">
    <source>
        <dbReference type="Pfam" id="PF01229"/>
    </source>
</evidence>
<dbReference type="OrthoDB" id="5242547at2"/>
<dbReference type="SUPFAM" id="SSF51011">
    <property type="entry name" value="Glycosyl hydrolase domain"/>
    <property type="match status" value="1"/>
</dbReference>
<dbReference type="InterPro" id="IPR000514">
    <property type="entry name" value="Glyco_hydro_39"/>
</dbReference>
<proteinExistence type="inferred from homology"/>
<keyword evidence="3" id="KW-0326">Glycosidase</keyword>
<comment type="similarity">
    <text evidence="1">Belongs to the glycosyl hydrolase 39 family.</text>
</comment>
<feature type="region of interest" description="Disordered" evidence="5">
    <location>
        <begin position="1"/>
        <end position="33"/>
    </location>
</feature>
<dbReference type="GO" id="GO:0004553">
    <property type="term" value="F:hydrolase activity, hydrolyzing O-glycosyl compounds"/>
    <property type="evidence" value="ECO:0007669"/>
    <property type="project" value="InterPro"/>
</dbReference>
<keyword evidence="2" id="KW-0378">Hydrolase</keyword>
<dbReference type="PANTHER" id="PTHR12631:SF10">
    <property type="entry name" value="BETA-XYLOSIDASE-LIKE PROTEIN-RELATED"/>
    <property type="match status" value="1"/>
</dbReference>
<evidence type="ECO:0000256" key="2">
    <source>
        <dbReference type="ARBA" id="ARBA00022801"/>
    </source>
</evidence>
<dbReference type="InterPro" id="IPR017853">
    <property type="entry name" value="GH"/>
</dbReference>
<dbReference type="InterPro" id="IPR049166">
    <property type="entry name" value="GH39_cat"/>
</dbReference>
<evidence type="ECO:0000313" key="8">
    <source>
        <dbReference type="Proteomes" id="UP000294894"/>
    </source>
</evidence>
<evidence type="ECO:0000256" key="1">
    <source>
        <dbReference type="ARBA" id="ARBA00008875"/>
    </source>
</evidence>
<evidence type="ECO:0000256" key="3">
    <source>
        <dbReference type="ARBA" id="ARBA00023295"/>
    </source>
</evidence>
<keyword evidence="8" id="KW-1185">Reference proteome</keyword>
<dbReference type="Proteomes" id="UP000294894">
    <property type="component" value="Chromosome"/>
</dbReference>
<dbReference type="SUPFAM" id="SSF51445">
    <property type="entry name" value="(Trans)glycosidases"/>
    <property type="match status" value="1"/>
</dbReference>
<feature type="domain" description="Glycosyl hydrolases family 39 N-terminal catalytic" evidence="6">
    <location>
        <begin position="133"/>
        <end position="579"/>
    </location>
</feature>
<feature type="active site" description="Proton donor" evidence="4">
    <location>
        <position position="298"/>
    </location>
</feature>
<dbReference type="EMBL" id="CP038267">
    <property type="protein sequence ID" value="QBR92249.1"/>
    <property type="molecule type" value="Genomic_DNA"/>
</dbReference>
<evidence type="ECO:0000313" key="7">
    <source>
        <dbReference type="EMBL" id="QBR92249.1"/>
    </source>
</evidence>
<evidence type="ECO:0000256" key="4">
    <source>
        <dbReference type="PIRSR" id="PIRSR600514-1"/>
    </source>
</evidence>
<evidence type="ECO:0000256" key="5">
    <source>
        <dbReference type="SAM" id="MobiDB-lite"/>
    </source>
</evidence>
<dbReference type="InterPro" id="IPR013783">
    <property type="entry name" value="Ig-like_fold"/>
</dbReference>
<dbReference type="PANTHER" id="PTHR12631">
    <property type="entry name" value="ALPHA-L-IDURONIDASE"/>
    <property type="match status" value="1"/>
</dbReference>
<dbReference type="InterPro" id="IPR051923">
    <property type="entry name" value="Glycosyl_Hydrolase_39"/>
</dbReference>
<organism evidence="7 8">
    <name type="scientific">Nocardioides euryhalodurans</name>
    <dbReference type="NCBI Taxonomy" id="2518370"/>
    <lineage>
        <taxon>Bacteria</taxon>
        <taxon>Bacillati</taxon>
        <taxon>Actinomycetota</taxon>
        <taxon>Actinomycetes</taxon>
        <taxon>Propionibacteriales</taxon>
        <taxon>Nocardioidaceae</taxon>
        <taxon>Nocardioides</taxon>
    </lineage>
</organism>
<feature type="compositionally biased region" description="Basic and acidic residues" evidence="5">
    <location>
        <begin position="1"/>
        <end position="13"/>
    </location>
</feature>
<dbReference type="Gene3D" id="3.20.20.80">
    <property type="entry name" value="Glycosidases"/>
    <property type="match status" value="1"/>
</dbReference>
<dbReference type="PRINTS" id="PR00745">
    <property type="entry name" value="GLHYDRLASE39"/>
</dbReference>
<name>A0A4P7GKD8_9ACTN</name>
<dbReference type="GO" id="GO:0005975">
    <property type="term" value="P:carbohydrate metabolic process"/>
    <property type="evidence" value="ECO:0007669"/>
    <property type="project" value="InterPro"/>
</dbReference>